<dbReference type="EMBL" id="JADGJW010000768">
    <property type="protein sequence ID" value="KAJ3212663.1"/>
    <property type="molecule type" value="Genomic_DNA"/>
</dbReference>
<feature type="transmembrane region" description="Helical" evidence="3">
    <location>
        <begin position="1544"/>
        <end position="1566"/>
    </location>
</feature>
<comment type="caution">
    <text evidence="4">The sequence shown here is derived from an EMBL/GenBank/DDBJ whole genome shotgun (WGS) entry which is preliminary data.</text>
</comment>
<feature type="region of interest" description="Disordered" evidence="2">
    <location>
        <begin position="1"/>
        <end position="60"/>
    </location>
</feature>
<feature type="compositionally biased region" description="Polar residues" evidence="2">
    <location>
        <begin position="1931"/>
        <end position="1942"/>
    </location>
</feature>
<accession>A0AAD5U0Y7</accession>
<evidence type="ECO:0000256" key="1">
    <source>
        <dbReference type="SAM" id="Coils"/>
    </source>
</evidence>
<feature type="compositionally biased region" description="Low complexity" evidence="2">
    <location>
        <begin position="1"/>
        <end position="14"/>
    </location>
</feature>
<dbReference type="SUPFAM" id="SSF49599">
    <property type="entry name" value="TRAF domain-like"/>
    <property type="match status" value="1"/>
</dbReference>
<evidence type="ECO:0000313" key="4">
    <source>
        <dbReference type="EMBL" id="KAJ3212663.1"/>
    </source>
</evidence>
<feature type="compositionally biased region" description="Low complexity" evidence="2">
    <location>
        <begin position="153"/>
        <end position="182"/>
    </location>
</feature>
<evidence type="ECO:0000256" key="3">
    <source>
        <dbReference type="SAM" id="Phobius"/>
    </source>
</evidence>
<feature type="compositionally biased region" description="Low complexity" evidence="2">
    <location>
        <begin position="36"/>
        <end position="53"/>
    </location>
</feature>
<evidence type="ECO:0000313" key="5">
    <source>
        <dbReference type="Proteomes" id="UP001211065"/>
    </source>
</evidence>
<keyword evidence="3" id="KW-0812">Transmembrane</keyword>
<keyword evidence="1" id="KW-0175">Coiled coil</keyword>
<keyword evidence="5" id="KW-1185">Reference proteome</keyword>
<sequence length="1996" mass="223738">MSNNFHQNQFDQNNTSNENQESFGNTEYLNNQDSFSNQNHYNSGNNYLNNPQGDYLPNQEHYRGQQGEFSYNQNNYQHHHQQQKNFNTLDAQNQHYQNSVNAPYNNQQTFEHGDNYNQQHDYQNQDNFHKQQEYDTQDNFASVEDAMKNPQVTSNSSNFNEQQQNNQQFSQQYQQFPQQTSTDPDFKHGSQFPSFSGYSKGGESTQNNQQNQQQYSNYAFPATSGGLTNLAAPNAEFAVPTLNPPTTDFRRTSTYSNISSTSQPPPIGDERRASVIEIGGYGSADHPAIRRKSSPTAKKLSRLAPTPNGVSPPRLFGFQDGTIHNNGDSLGLSYSSPETFSTDLNPKYNETIYNTTHFSPTQLPSQPYTTHANEIPFSKGSQSVPQPFDYKNINEPVSDFPNSQILGNSINSQNQTQGNSPTIQQLSHPGIPLSPTIQQVHYAQASPISPVPISPLLIQQQQYFQENFNDNNDFSSQQPTQEQFSNHYNYATPQVKKNAVLNEGELVNNQDINERKQSMAFTEGEAQFIDPEGGSSNDDWRNSIAPEQTVPTSDINGHLNFAENSQMQFVNVNLANQGDISVQNSVYENNNKVVASVPPLDSADFLHSSVGTQNYPQSVTTNFDWIIPFSRDYYSNPTSEEKLVSIPFSSDIYRIQAVVFPKGVGLGKDTHLSLFFRPIKNSDEVSLGTQWRRQISSISVGLMNYDHSSGQRECVMQISYGRDHEIGIIGFDGESSTGFGQETFLAIEDVYSAIETDETLHFQISVVVEDEIKINTMEQHFPNPFIGVNLLEVNSCFTLPVFGSEDQKWQLLIYPDGGGVDEYGSKISSIYLKPIKNTLEVAMKENWLRILTGLTVKIYRGEQFFLIASKIFTGSFIFKYEFNETNPDFSLLCGWSAFVSLDELLFTEEQYYISVSIVTDDKANSDHYFYPLCNSIKNLATTSASLLTERETLNSKLQKALSEKIDAINEKSKFEKEVSRLEAINSILLQQLEEIKVKVLEWEEIVEETKKEVIVSKKEVEQKLNEIHAMKTRIAKAKMSMNSLRALMEENFTATAEAGVGTDVVTEEEDVESWEHLSDDLDLKSLSATEKVSELAMKGVASKKKLLTKTLLQQQSSVLKSEYLKLKAKLSALDFEVVELKNNLELKSTENQNLRWELDHLKSLPKPATVSKMDFTSTDDMYNDSESESGNPNIVEQMSSLVIGAKDAIEKAKSRASNFSDPGSRILDLASVAADLATVQAELEIARIPFIDIVAKTKAASSDPTQNLEFSEKEKQNIEVISSELEAVRKSLLDTLYNVGVQESNPGSAWSLANNYTGSRDLIGSQHLDNELSSEQKRKVILDSYEYKSLQKENLLITEKINALTEKFNKINELISVSNEHNNHKDETSENEIIFPTTTTHLNSTNFQNKPPVDSVAPNLQPAGDTFRTTAQVVNEETPLISQKIPLFIPPPAKIIAPPPMNSEFNHYRLSSDKALSPEKAAIGNTSRPGRLSITTTFDSSVPTLQHFGAGSDYQQFEKWEISKGKNVKVFETEDKTQKPSKSIFVFFCSVFILTLTIIFTLKYFCSVNNLRTLTLINDATKETILSYCLNFKIKESLSFLQGLSATTLETVMFGISRTVTITKLSGTGYFKLQKVLFLSNVNNTNNKVDLEVSFNENENNDKINIPYYGLTSDQSKSKLTTKLDAKIDSSQTSIVSSTFTVEKIVESPKIPFRKPKKATPVSKKENSNSSLTQNSATSPSSSAQSNENVETSTSEIKELPKLNSISIKKSNPVETVKLEHTPEVTRNEIKNEMNDEKVKMESDKDEDAIRTDEKSVNSKKDKGDVENLKTDDKKEKITSVVGLPEVVVEDSTQPVSEKENNINEDLDLTVDEAVKSNNDETETLDVTTTSTTITPEVAPPFSLESAKTPSTENFNNENTNLPENEEKSEVTSFSPTNLSSETFLTSKKESILEPSFTPITNEMKAKSIVKEPIVDDLRKLKKNLESEIPNVNKKT</sequence>
<feature type="region of interest" description="Disordered" evidence="2">
    <location>
        <begin position="150"/>
        <end position="211"/>
    </location>
</feature>
<proteinExistence type="predicted"/>
<gene>
    <name evidence="4" type="ORF">HK099_007681</name>
</gene>
<feature type="region of interest" description="Disordered" evidence="2">
    <location>
        <begin position="1788"/>
        <end position="1831"/>
    </location>
</feature>
<feature type="compositionally biased region" description="Low complexity" evidence="2">
    <location>
        <begin position="1730"/>
        <end position="1747"/>
    </location>
</feature>
<evidence type="ECO:0000256" key="2">
    <source>
        <dbReference type="SAM" id="MobiDB-lite"/>
    </source>
</evidence>
<feature type="region of interest" description="Disordered" evidence="2">
    <location>
        <begin position="1876"/>
        <end position="1942"/>
    </location>
</feature>
<reference evidence="4" key="1">
    <citation type="submission" date="2020-05" db="EMBL/GenBank/DDBJ databases">
        <title>Phylogenomic resolution of chytrid fungi.</title>
        <authorList>
            <person name="Stajich J.E."/>
            <person name="Amses K."/>
            <person name="Simmons R."/>
            <person name="Seto K."/>
            <person name="Myers J."/>
            <person name="Bonds A."/>
            <person name="Quandt C.A."/>
            <person name="Barry K."/>
            <person name="Liu P."/>
            <person name="Grigoriev I."/>
            <person name="Longcore J.E."/>
            <person name="James T.Y."/>
        </authorList>
    </citation>
    <scope>NUCLEOTIDE SEQUENCE</scope>
    <source>
        <strain evidence="4">JEL0476</strain>
    </source>
</reference>
<feature type="non-terminal residue" evidence="4">
    <location>
        <position position="1"/>
    </location>
</feature>
<feature type="region of interest" description="Disordered" evidence="2">
    <location>
        <begin position="282"/>
        <end position="313"/>
    </location>
</feature>
<feature type="compositionally biased region" description="Low complexity" evidence="2">
    <location>
        <begin position="1885"/>
        <end position="1895"/>
    </location>
</feature>
<dbReference type="Proteomes" id="UP001211065">
    <property type="component" value="Unassembled WGS sequence"/>
</dbReference>
<feature type="compositionally biased region" description="Polar residues" evidence="2">
    <location>
        <begin position="15"/>
        <end position="35"/>
    </location>
</feature>
<feature type="compositionally biased region" description="Low complexity" evidence="2">
    <location>
        <begin position="1913"/>
        <end position="1923"/>
    </location>
</feature>
<feature type="compositionally biased region" description="Polar residues" evidence="2">
    <location>
        <begin position="191"/>
        <end position="205"/>
    </location>
</feature>
<protein>
    <submittedName>
        <fullName evidence="4">Uncharacterized protein</fullName>
    </submittedName>
</protein>
<keyword evidence="3" id="KW-1133">Transmembrane helix</keyword>
<feature type="region of interest" description="Disordered" evidence="2">
    <location>
        <begin position="1713"/>
        <end position="1758"/>
    </location>
</feature>
<organism evidence="4 5">
    <name type="scientific">Clydaea vesicula</name>
    <dbReference type="NCBI Taxonomy" id="447962"/>
    <lineage>
        <taxon>Eukaryota</taxon>
        <taxon>Fungi</taxon>
        <taxon>Fungi incertae sedis</taxon>
        <taxon>Chytridiomycota</taxon>
        <taxon>Chytridiomycota incertae sedis</taxon>
        <taxon>Chytridiomycetes</taxon>
        <taxon>Lobulomycetales</taxon>
        <taxon>Lobulomycetaceae</taxon>
        <taxon>Clydaea</taxon>
    </lineage>
</organism>
<feature type="coiled-coil region" evidence="1">
    <location>
        <begin position="950"/>
        <end position="1026"/>
    </location>
</feature>
<keyword evidence="3" id="KW-0472">Membrane</keyword>
<feature type="region of interest" description="Disordered" evidence="2">
    <location>
        <begin position="1850"/>
        <end position="1869"/>
    </location>
</feature>
<feature type="region of interest" description="Disordered" evidence="2">
    <location>
        <begin position="405"/>
        <end position="424"/>
    </location>
</feature>
<name>A0AAD5U0Y7_9FUNG</name>